<dbReference type="EMBL" id="BAABLW010000007">
    <property type="protein sequence ID" value="GAA4924793.1"/>
    <property type="molecule type" value="Genomic_DNA"/>
</dbReference>
<evidence type="ECO:0000313" key="3">
    <source>
        <dbReference type="Proteomes" id="UP001500368"/>
    </source>
</evidence>
<keyword evidence="1" id="KW-0472">Membrane</keyword>
<evidence type="ECO:0000256" key="1">
    <source>
        <dbReference type="SAM" id="Phobius"/>
    </source>
</evidence>
<reference evidence="3" key="1">
    <citation type="journal article" date="2019" name="Int. J. Syst. Evol. Microbiol.">
        <title>The Global Catalogue of Microorganisms (GCM) 10K type strain sequencing project: providing services to taxonomists for standard genome sequencing and annotation.</title>
        <authorList>
            <consortium name="The Broad Institute Genomics Platform"/>
            <consortium name="The Broad Institute Genome Sequencing Center for Infectious Disease"/>
            <person name="Wu L."/>
            <person name="Ma J."/>
        </authorList>
    </citation>
    <scope>NUCLEOTIDE SEQUENCE [LARGE SCALE GENOMIC DNA]</scope>
    <source>
        <strain evidence="3">JCM 19129</strain>
    </source>
</reference>
<sequence>MLKDKLTYVLIPMAWTFGLGFIAAYHLWDLLGAVIVAALVALGTLLGMLMSFHAGKAVAYGKAKEYNEDVLTALGIPKDQAREKERDVQQRWESAGKSL</sequence>
<proteinExistence type="predicted"/>
<organism evidence="2 3">
    <name type="scientific">Nesterenkonia rhizosphaerae</name>
    <dbReference type="NCBI Taxonomy" id="1348272"/>
    <lineage>
        <taxon>Bacteria</taxon>
        <taxon>Bacillati</taxon>
        <taxon>Actinomycetota</taxon>
        <taxon>Actinomycetes</taxon>
        <taxon>Micrococcales</taxon>
        <taxon>Micrococcaceae</taxon>
        <taxon>Nesterenkonia</taxon>
    </lineage>
</organism>
<dbReference type="Proteomes" id="UP001500368">
    <property type="component" value="Unassembled WGS sequence"/>
</dbReference>
<keyword evidence="1" id="KW-1133">Transmembrane helix</keyword>
<keyword evidence="3" id="KW-1185">Reference proteome</keyword>
<name>A0ABP9G0E1_9MICC</name>
<dbReference type="RefSeq" id="WP_345478108.1">
    <property type="nucleotide sequence ID" value="NZ_BAABLW010000007.1"/>
</dbReference>
<gene>
    <name evidence="2" type="ORF">GCM10025790_22580</name>
</gene>
<keyword evidence="1" id="KW-0812">Transmembrane</keyword>
<feature type="transmembrane region" description="Helical" evidence="1">
    <location>
        <begin position="7"/>
        <end position="28"/>
    </location>
</feature>
<feature type="transmembrane region" description="Helical" evidence="1">
    <location>
        <begin position="34"/>
        <end position="54"/>
    </location>
</feature>
<comment type="caution">
    <text evidence="2">The sequence shown here is derived from an EMBL/GenBank/DDBJ whole genome shotgun (WGS) entry which is preliminary data.</text>
</comment>
<evidence type="ECO:0000313" key="2">
    <source>
        <dbReference type="EMBL" id="GAA4924793.1"/>
    </source>
</evidence>
<accession>A0ABP9G0E1</accession>
<protein>
    <submittedName>
        <fullName evidence="2">Uncharacterized protein</fullName>
    </submittedName>
</protein>